<gene>
    <name evidence="2" type="ORF">FH972_010166</name>
</gene>
<dbReference type="EMBL" id="CM017324">
    <property type="protein sequence ID" value="KAE8037588.1"/>
    <property type="molecule type" value="Genomic_DNA"/>
</dbReference>
<proteinExistence type="predicted"/>
<feature type="region of interest" description="Disordered" evidence="1">
    <location>
        <begin position="1"/>
        <end position="39"/>
    </location>
</feature>
<evidence type="ECO:0000256" key="1">
    <source>
        <dbReference type="SAM" id="MobiDB-lite"/>
    </source>
</evidence>
<feature type="compositionally biased region" description="Basic residues" evidence="1">
    <location>
        <begin position="165"/>
        <end position="180"/>
    </location>
</feature>
<sequence length="286" mass="30517">MEAQAGEYKDRVLKSRQNKAPARPLDGSKTESKEEEQATVVGEENFTATEVGTNVGVPVSRGPFTVSILTPMTLPYTVNPGVEALRGRSESVGDGSVSLGQRGIRVELQELKSFLTKLKEDVDMGIKRVEEVMGSLEFDGLNMGTGEGQNLGHDKVVGCAFLKPKRKNKGRKTNKKKKHVSGPEPGVSRARGDTGVLFTRPTVEMRSFQVGESSKAGAARAAGVFGSTLRLPSILGKFDWVRKAMAPASLSAMGSVEQGPSEASYFPQVASAVGQSEETQMTPAVT</sequence>
<evidence type="ECO:0000313" key="2">
    <source>
        <dbReference type="EMBL" id="KAE8037588.1"/>
    </source>
</evidence>
<dbReference type="Proteomes" id="UP000327013">
    <property type="component" value="Chromosome 4"/>
</dbReference>
<evidence type="ECO:0000313" key="3">
    <source>
        <dbReference type="Proteomes" id="UP000327013"/>
    </source>
</evidence>
<reference evidence="2 3" key="1">
    <citation type="submission" date="2019-06" db="EMBL/GenBank/DDBJ databases">
        <title>A chromosomal-level reference genome of Carpinus fangiana (Coryloideae, Betulaceae).</title>
        <authorList>
            <person name="Yang X."/>
            <person name="Wang Z."/>
            <person name="Zhang L."/>
            <person name="Hao G."/>
            <person name="Liu J."/>
            <person name="Yang Y."/>
        </authorList>
    </citation>
    <scope>NUCLEOTIDE SEQUENCE [LARGE SCALE GENOMIC DNA]</scope>
    <source>
        <strain evidence="2">Cfa_2016G</strain>
        <tissue evidence="2">Leaf</tissue>
    </source>
</reference>
<name>A0A660KQ82_9ROSI</name>
<accession>A0A660KQ82</accession>
<feature type="region of interest" description="Disordered" evidence="1">
    <location>
        <begin position="165"/>
        <end position="193"/>
    </location>
</feature>
<keyword evidence="3" id="KW-1185">Reference proteome</keyword>
<feature type="compositionally biased region" description="Basic and acidic residues" evidence="1">
    <location>
        <begin position="26"/>
        <end position="36"/>
    </location>
</feature>
<dbReference type="AlphaFoldDB" id="A0A660KQ82"/>
<protein>
    <submittedName>
        <fullName evidence="2">Uncharacterized protein</fullName>
    </submittedName>
</protein>
<organism evidence="2 3">
    <name type="scientific">Carpinus fangiana</name>
    <dbReference type="NCBI Taxonomy" id="176857"/>
    <lineage>
        <taxon>Eukaryota</taxon>
        <taxon>Viridiplantae</taxon>
        <taxon>Streptophyta</taxon>
        <taxon>Embryophyta</taxon>
        <taxon>Tracheophyta</taxon>
        <taxon>Spermatophyta</taxon>
        <taxon>Magnoliopsida</taxon>
        <taxon>eudicotyledons</taxon>
        <taxon>Gunneridae</taxon>
        <taxon>Pentapetalae</taxon>
        <taxon>rosids</taxon>
        <taxon>fabids</taxon>
        <taxon>Fagales</taxon>
        <taxon>Betulaceae</taxon>
        <taxon>Carpinus</taxon>
    </lineage>
</organism>